<dbReference type="Gene3D" id="1.20.144.10">
    <property type="entry name" value="Phosphatidic acid phosphatase type 2/haloperoxidase"/>
    <property type="match status" value="1"/>
</dbReference>
<evidence type="ECO:0000313" key="2">
    <source>
        <dbReference type="EMBL" id="MFD1343975.1"/>
    </source>
</evidence>
<dbReference type="Pfam" id="PF01569">
    <property type="entry name" value="PAP2"/>
    <property type="match status" value="1"/>
</dbReference>
<keyword evidence="3" id="KW-1185">Reference proteome</keyword>
<accession>A0ABW3ZMF3</accession>
<dbReference type="EMBL" id="JBHTMU010000035">
    <property type="protein sequence ID" value="MFD1343975.1"/>
    <property type="molecule type" value="Genomic_DNA"/>
</dbReference>
<organism evidence="2 3">
    <name type="scientific">Litorisediminicola beolgyonensis</name>
    <dbReference type="NCBI Taxonomy" id="1173614"/>
    <lineage>
        <taxon>Bacteria</taxon>
        <taxon>Pseudomonadati</taxon>
        <taxon>Pseudomonadota</taxon>
        <taxon>Alphaproteobacteria</taxon>
        <taxon>Rhodobacterales</taxon>
        <taxon>Paracoccaceae</taxon>
        <taxon>Litorisediminicola</taxon>
    </lineage>
</organism>
<dbReference type="InterPro" id="IPR000326">
    <property type="entry name" value="PAP2/HPO"/>
</dbReference>
<proteinExistence type="predicted"/>
<dbReference type="RefSeq" id="WP_386805382.1">
    <property type="nucleotide sequence ID" value="NZ_JBHTMU010000035.1"/>
</dbReference>
<dbReference type="SUPFAM" id="SSF48317">
    <property type="entry name" value="Acid phosphatase/Vanadium-dependent haloperoxidase"/>
    <property type="match status" value="1"/>
</dbReference>
<reference evidence="3" key="1">
    <citation type="journal article" date="2019" name="Int. J. Syst. Evol. Microbiol.">
        <title>The Global Catalogue of Microorganisms (GCM) 10K type strain sequencing project: providing services to taxonomists for standard genome sequencing and annotation.</title>
        <authorList>
            <consortium name="The Broad Institute Genomics Platform"/>
            <consortium name="The Broad Institute Genome Sequencing Center for Infectious Disease"/>
            <person name="Wu L."/>
            <person name="Ma J."/>
        </authorList>
    </citation>
    <scope>NUCLEOTIDE SEQUENCE [LARGE SCALE GENOMIC DNA]</scope>
    <source>
        <strain evidence="3">CCUG 62953</strain>
    </source>
</reference>
<name>A0ABW3ZMF3_9RHOB</name>
<dbReference type="Proteomes" id="UP001597135">
    <property type="component" value="Unassembled WGS sequence"/>
</dbReference>
<dbReference type="InterPro" id="IPR036938">
    <property type="entry name" value="PAP2/HPO_sf"/>
</dbReference>
<feature type="domain" description="Phosphatidic acid phosphatase type 2/haloperoxidase" evidence="1">
    <location>
        <begin position="117"/>
        <end position="233"/>
    </location>
</feature>
<comment type="caution">
    <text evidence="2">The sequence shown here is derived from an EMBL/GenBank/DDBJ whole genome shotgun (WGS) entry which is preliminary data.</text>
</comment>
<sequence>MPAPNDLTDLDPSRRMDMLLCELAGEFSVDGSASNANAGEYAPGTATLSCGPYPIATLTAPAPTTLEPQLKWVRNYADLRFDRIAEINLQIDDMLSFFGAISQLDASARRRSMEVMMVTLRLAYMLVMRIKSLTWAPRPIDMSTRVQPMIQTPDHSSFPGGQATEAFALATVLTRMRDPSRSAIAGLAAQDQVFQLAHRIAVNRTIAGVHFPLDNSAGARLGCAIGEAIWALLARTNVSFQVKTPLPGGDFILSEVELDEFANRPQVAGRRFACAEYAAKLSSEWGH</sequence>
<protein>
    <submittedName>
        <fullName evidence="2">Phosphatase PAP2 family protein</fullName>
    </submittedName>
</protein>
<evidence type="ECO:0000259" key="1">
    <source>
        <dbReference type="Pfam" id="PF01569"/>
    </source>
</evidence>
<evidence type="ECO:0000313" key="3">
    <source>
        <dbReference type="Proteomes" id="UP001597135"/>
    </source>
</evidence>
<gene>
    <name evidence="2" type="ORF">ACFQ4E_16215</name>
</gene>